<protein>
    <submittedName>
        <fullName evidence="2">Uncharacterized protein</fullName>
    </submittedName>
</protein>
<dbReference type="InParanoid" id="Q5CQ68"/>
<evidence type="ECO:0000313" key="2">
    <source>
        <dbReference type="EMBL" id="EAK87542.1"/>
    </source>
</evidence>
<dbReference type="OrthoDB" id="441724at2759"/>
<keyword evidence="3" id="KW-1185">Reference proteome</keyword>
<reference evidence="2 3" key="1">
    <citation type="journal article" date="2004" name="Science">
        <title>Complete genome sequence of the apicomplexan, Cryptosporidium parvum.</title>
        <authorList>
            <person name="Abrahamsen M.S."/>
            <person name="Templeton T.J."/>
            <person name="Enomoto S."/>
            <person name="Abrahante J.E."/>
            <person name="Zhu G."/>
            <person name="Lancto C.A."/>
            <person name="Deng M."/>
            <person name="Liu C."/>
            <person name="Widmer G."/>
            <person name="Tzipori S."/>
            <person name="Buck G.A."/>
            <person name="Xu P."/>
            <person name="Bankier A.T."/>
            <person name="Dear P.H."/>
            <person name="Konfortov B.A."/>
            <person name="Spriggs H.F."/>
            <person name="Iyer L."/>
            <person name="Anantharaman V."/>
            <person name="Aravind L."/>
            <person name="Kapur V."/>
        </authorList>
    </citation>
    <scope>NUCLEOTIDE SEQUENCE [LARGE SCALE GENOMIC DNA]</scope>
    <source>
        <strain evidence="3">Iowa II</strain>
    </source>
</reference>
<dbReference type="AlphaFoldDB" id="Q5CQ68"/>
<proteinExistence type="predicted"/>
<dbReference type="KEGG" id="cpv:cgd5_3940"/>
<evidence type="ECO:0000313" key="3">
    <source>
        <dbReference type="Proteomes" id="UP000006726"/>
    </source>
</evidence>
<feature type="chain" id="PRO_5004253739" evidence="1">
    <location>
        <begin position="18"/>
        <end position="265"/>
    </location>
</feature>
<dbReference type="GeneID" id="3372600"/>
<feature type="signal peptide" evidence="1">
    <location>
        <begin position="1"/>
        <end position="17"/>
    </location>
</feature>
<evidence type="ECO:0000256" key="1">
    <source>
        <dbReference type="SAM" id="SignalP"/>
    </source>
</evidence>
<keyword evidence="1" id="KW-0732">Signal</keyword>
<accession>Q5CQ68</accession>
<comment type="caution">
    <text evidence="2">The sequence shown here is derived from an EMBL/GenBank/DDBJ whole genome shotgun (WGS) entry which is preliminary data.</text>
</comment>
<sequence>MNATLFFLILFLVYAKSQKPIKNEIELRENENIKIPVFLDNFSNKLGLDLVIGKKTVRLVIDTLNEGIRLFQDGTEACNKGKLSYSFRSGTGFEDDSEISRIGKSQSNNDSCYDPLSSDSASWCYNKDHCRISYYMDSYTCEKKKEFPDTRENGIFNAFFHSNERVYDGISKFEVMLEGNELVIIPWMVPELVLQEFPIKLIKSDLSTGNGENWPSFHNFDGFIGLVGKLIFFYYLEWETGSRLSYLKLNHIFIALSLIYQLYYL</sequence>
<dbReference type="EMBL" id="AAEE01000010">
    <property type="protein sequence ID" value="EAK87542.1"/>
    <property type="molecule type" value="Genomic_DNA"/>
</dbReference>
<gene>
    <name evidence="2" type="ORF">cgd5_3940</name>
</gene>
<dbReference type="Proteomes" id="UP000006726">
    <property type="component" value="Chromosome 5"/>
</dbReference>
<dbReference type="RefSeq" id="XP_625558.1">
    <property type="nucleotide sequence ID" value="XM_625558.1"/>
</dbReference>
<organism evidence="2 3">
    <name type="scientific">Cryptosporidium parvum (strain Iowa II)</name>
    <dbReference type="NCBI Taxonomy" id="353152"/>
    <lineage>
        <taxon>Eukaryota</taxon>
        <taxon>Sar</taxon>
        <taxon>Alveolata</taxon>
        <taxon>Apicomplexa</taxon>
        <taxon>Conoidasida</taxon>
        <taxon>Coccidia</taxon>
        <taxon>Eucoccidiorida</taxon>
        <taxon>Eimeriorina</taxon>
        <taxon>Cryptosporidiidae</taxon>
        <taxon>Cryptosporidium</taxon>
    </lineage>
</organism>
<name>Q5CQ68_CRYPI</name>